<accession>A0A7S4JTC9</accession>
<gene>
    <name evidence="1" type="ORF">CPOL0286_LOCUS17838</name>
</gene>
<protein>
    <recommendedName>
        <fullName evidence="2">WW domain-containing protein</fullName>
    </recommendedName>
</protein>
<dbReference type="AlphaFoldDB" id="A0A7S4JTC9"/>
<proteinExistence type="predicted"/>
<organism evidence="1">
    <name type="scientific">Prymnesium polylepis</name>
    <dbReference type="NCBI Taxonomy" id="72548"/>
    <lineage>
        <taxon>Eukaryota</taxon>
        <taxon>Haptista</taxon>
        <taxon>Haptophyta</taxon>
        <taxon>Prymnesiophyceae</taxon>
        <taxon>Prymnesiales</taxon>
        <taxon>Prymnesiaceae</taxon>
        <taxon>Prymnesium</taxon>
    </lineage>
</organism>
<name>A0A7S4JTC9_9EUKA</name>
<evidence type="ECO:0000313" key="1">
    <source>
        <dbReference type="EMBL" id="CAE2273393.1"/>
    </source>
</evidence>
<reference evidence="1" key="1">
    <citation type="submission" date="2021-01" db="EMBL/GenBank/DDBJ databases">
        <authorList>
            <person name="Corre E."/>
            <person name="Pelletier E."/>
            <person name="Niang G."/>
            <person name="Scheremetjew M."/>
            <person name="Finn R."/>
            <person name="Kale V."/>
            <person name="Holt S."/>
            <person name="Cochrane G."/>
            <person name="Meng A."/>
            <person name="Brown T."/>
            <person name="Cohen L."/>
        </authorList>
    </citation>
    <scope>NUCLEOTIDE SEQUENCE</scope>
    <source>
        <strain evidence="1">UIO037</strain>
    </source>
</reference>
<sequence length="186" mass="21513">VRTCDRWWRRALCRLHAVRRADARWRAMRATGQALAPVQMRGVLVQLNISKELTRVQQEVVREKGEFEDAFKKWAAKMEKLTLAKKLHADWIPQMNVGSGESYYFNVRTGESSEEHPNMRQVRATEKKQRALAEAAVGERLQHLRDYEQRLLEGQTHQMGVYAEGAEAGWRGALPWSYRAATYATD</sequence>
<evidence type="ECO:0008006" key="2">
    <source>
        <dbReference type="Google" id="ProtNLM"/>
    </source>
</evidence>
<dbReference type="EMBL" id="HBKO01039056">
    <property type="protein sequence ID" value="CAE2273393.1"/>
    <property type="molecule type" value="Transcribed_RNA"/>
</dbReference>
<feature type="non-terminal residue" evidence="1">
    <location>
        <position position="1"/>
    </location>
</feature>